<accession>A0A842HCN5</accession>
<feature type="signal peptide" evidence="1">
    <location>
        <begin position="1"/>
        <end position="25"/>
    </location>
</feature>
<name>A0A842HCN5_9BACT</name>
<evidence type="ECO:0000313" key="3">
    <source>
        <dbReference type="Proteomes" id="UP000546464"/>
    </source>
</evidence>
<dbReference type="EMBL" id="JACHVB010000020">
    <property type="protein sequence ID" value="MBC2593959.1"/>
    <property type="molecule type" value="Genomic_DNA"/>
</dbReference>
<gene>
    <name evidence="2" type="ORF">H5P28_06760</name>
</gene>
<protein>
    <recommendedName>
        <fullName evidence="4">PEP-CTERM protein-sorting domain-containing protein</fullName>
    </recommendedName>
</protein>
<evidence type="ECO:0008006" key="4">
    <source>
        <dbReference type="Google" id="ProtNLM"/>
    </source>
</evidence>
<organism evidence="2 3">
    <name type="scientific">Ruficoccus amylovorans</name>
    <dbReference type="NCBI Taxonomy" id="1804625"/>
    <lineage>
        <taxon>Bacteria</taxon>
        <taxon>Pseudomonadati</taxon>
        <taxon>Verrucomicrobiota</taxon>
        <taxon>Opitutia</taxon>
        <taxon>Puniceicoccales</taxon>
        <taxon>Cerasicoccaceae</taxon>
        <taxon>Ruficoccus</taxon>
    </lineage>
</organism>
<reference evidence="2 3" key="1">
    <citation type="submission" date="2020-07" db="EMBL/GenBank/DDBJ databases">
        <authorList>
            <person name="Feng X."/>
        </authorList>
    </citation>
    <scope>NUCLEOTIDE SEQUENCE [LARGE SCALE GENOMIC DNA]</scope>
    <source>
        <strain evidence="2 3">JCM31066</strain>
    </source>
</reference>
<evidence type="ECO:0000256" key="1">
    <source>
        <dbReference type="SAM" id="SignalP"/>
    </source>
</evidence>
<feature type="chain" id="PRO_5032996674" description="PEP-CTERM protein-sorting domain-containing protein" evidence="1">
    <location>
        <begin position="26"/>
        <end position="273"/>
    </location>
</feature>
<sequence>MNTHILIRRAFQVAACLLLGGSLSAQTILWNEDFSGSTLNPNLTGMKSGDGVVPSLSDGKITFNSGSIGFAQSKIYTAKTQTGAVSLNGHDVYNFFDEGFTVSVSDISFTGTGGDLFIMIGAGIDAFPRGAIPGVFLRLERTSSGSYTLSLNDKGAGGLVKGYTYSLSSLPTSLSLSLNADGWEMTVGGTTFSAGGTSRSGDVWTYINSTDFDTAIPYLSIGTVNYLATGSNDFTASISGFEVVTAVPEPSESAFLFGLSTLIGLWLLRRRSR</sequence>
<evidence type="ECO:0000313" key="2">
    <source>
        <dbReference type="EMBL" id="MBC2593959.1"/>
    </source>
</evidence>
<dbReference type="RefSeq" id="WP_185674945.1">
    <property type="nucleotide sequence ID" value="NZ_JACHVB010000020.1"/>
</dbReference>
<proteinExistence type="predicted"/>
<dbReference type="Proteomes" id="UP000546464">
    <property type="component" value="Unassembled WGS sequence"/>
</dbReference>
<keyword evidence="3" id="KW-1185">Reference proteome</keyword>
<comment type="caution">
    <text evidence="2">The sequence shown here is derived from an EMBL/GenBank/DDBJ whole genome shotgun (WGS) entry which is preliminary data.</text>
</comment>
<dbReference type="AlphaFoldDB" id="A0A842HCN5"/>
<keyword evidence="1" id="KW-0732">Signal</keyword>